<dbReference type="InterPro" id="IPR036388">
    <property type="entry name" value="WH-like_DNA-bd_sf"/>
</dbReference>
<proteinExistence type="predicted"/>
<sequence length="65" mass="6928">MARKSPHARQDERDVERAARMIADAHGLTSAQGFHALGDRAAHAGISLHAAALAAVSTSPRDELW</sequence>
<gene>
    <name evidence="1" type="ORF">ACFPK1_29805</name>
</gene>
<organism evidence="1 2">
    <name type="scientific">Actinomycetospora rhizophila</name>
    <dbReference type="NCBI Taxonomy" id="1416876"/>
    <lineage>
        <taxon>Bacteria</taxon>
        <taxon>Bacillati</taxon>
        <taxon>Actinomycetota</taxon>
        <taxon>Actinomycetes</taxon>
        <taxon>Pseudonocardiales</taxon>
        <taxon>Pseudonocardiaceae</taxon>
        <taxon>Actinomycetospora</taxon>
    </lineage>
</organism>
<evidence type="ECO:0000313" key="2">
    <source>
        <dbReference type="Proteomes" id="UP001596175"/>
    </source>
</evidence>
<comment type="caution">
    <text evidence="1">The sequence shown here is derived from an EMBL/GenBank/DDBJ whole genome shotgun (WGS) entry which is preliminary data.</text>
</comment>
<evidence type="ECO:0008006" key="3">
    <source>
        <dbReference type="Google" id="ProtNLM"/>
    </source>
</evidence>
<dbReference type="Gene3D" id="1.10.10.10">
    <property type="entry name" value="Winged helix-like DNA-binding domain superfamily/Winged helix DNA-binding domain"/>
    <property type="match status" value="1"/>
</dbReference>
<reference evidence="2" key="1">
    <citation type="journal article" date="2019" name="Int. J. Syst. Evol. Microbiol.">
        <title>The Global Catalogue of Microorganisms (GCM) 10K type strain sequencing project: providing services to taxonomists for standard genome sequencing and annotation.</title>
        <authorList>
            <consortium name="The Broad Institute Genomics Platform"/>
            <consortium name="The Broad Institute Genome Sequencing Center for Infectious Disease"/>
            <person name="Wu L."/>
            <person name="Ma J."/>
        </authorList>
    </citation>
    <scope>NUCLEOTIDE SEQUENCE [LARGE SCALE GENOMIC DNA]</scope>
    <source>
        <strain evidence="2">XZYJ18</strain>
    </source>
</reference>
<keyword evidence="2" id="KW-1185">Reference proteome</keyword>
<protein>
    <recommendedName>
        <fullName evidence="3">ANTAR domain-containing protein</fullName>
    </recommendedName>
</protein>
<dbReference type="EMBL" id="JBHSKG010000024">
    <property type="protein sequence ID" value="MFC5142454.1"/>
    <property type="molecule type" value="Genomic_DNA"/>
</dbReference>
<accession>A0ABV9ZSM4</accession>
<dbReference type="RefSeq" id="WP_378024573.1">
    <property type="nucleotide sequence ID" value="NZ_JBHSKG010000024.1"/>
</dbReference>
<dbReference type="Proteomes" id="UP001596175">
    <property type="component" value="Unassembled WGS sequence"/>
</dbReference>
<evidence type="ECO:0000313" key="1">
    <source>
        <dbReference type="EMBL" id="MFC5142454.1"/>
    </source>
</evidence>
<name>A0ABV9ZSM4_9PSEU</name>